<keyword evidence="1" id="KW-1133">Transmembrane helix</keyword>
<feature type="transmembrane region" description="Helical" evidence="1">
    <location>
        <begin position="66"/>
        <end position="87"/>
    </location>
</feature>
<keyword evidence="1" id="KW-0472">Membrane</keyword>
<dbReference type="EMBL" id="BMHB01000001">
    <property type="protein sequence ID" value="GGI11629.1"/>
    <property type="molecule type" value="Genomic_DNA"/>
</dbReference>
<dbReference type="RefSeq" id="WP_087999118.1">
    <property type="nucleotide sequence ID" value="NZ_BMHB01000001.1"/>
</dbReference>
<gene>
    <name evidence="2" type="ORF">GCM10007380_08800</name>
</gene>
<evidence type="ECO:0000256" key="1">
    <source>
        <dbReference type="SAM" id="Phobius"/>
    </source>
</evidence>
<reference evidence="3" key="1">
    <citation type="journal article" date="2019" name="Int. J. Syst. Evol. Microbiol.">
        <title>The Global Catalogue of Microorganisms (GCM) 10K type strain sequencing project: providing services to taxonomists for standard genome sequencing and annotation.</title>
        <authorList>
            <consortium name="The Broad Institute Genomics Platform"/>
            <consortium name="The Broad Institute Genome Sequencing Center for Infectious Disease"/>
            <person name="Wu L."/>
            <person name="Ma J."/>
        </authorList>
    </citation>
    <scope>NUCLEOTIDE SEQUENCE [LARGE SCALE GENOMIC DNA]</scope>
    <source>
        <strain evidence="3">CGMCC 1.14993</strain>
    </source>
</reference>
<keyword evidence="1" id="KW-0812">Transmembrane</keyword>
<evidence type="ECO:0000313" key="3">
    <source>
        <dbReference type="Proteomes" id="UP000626244"/>
    </source>
</evidence>
<accession>A0A8J3F081</accession>
<feature type="transmembrane region" description="Helical" evidence="1">
    <location>
        <begin position="7"/>
        <end position="24"/>
    </location>
</feature>
<dbReference type="AlphaFoldDB" id="A0A8J3F081"/>
<protein>
    <submittedName>
        <fullName evidence="2">Uncharacterized protein</fullName>
    </submittedName>
</protein>
<keyword evidence="3" id="KW-1185">Reference proteome</keyword>
<comment type="caution">
    <text evidence="2">The sequence shown here is derived from an EMBL/GenBank/DDBJ whole genome shotgun (WGS) entry which is preliminary data.</text>
</comment>
<organism evidence="2 3">
    <name type="scientific">Gottfriedia solisilvae</name>
    <dbReference type="NCBI Taxonomy" id="1516104"/>
    <lineage>
        <taxon>Bacteria</taxon>
        <taxon>Bacillati</taxon>
        <taxon>Bacillota</taxon>
        <taxon>Bacilli</taxon>
        <taxon>Bacillales</taxon>
        <taxon>Bacillaceae</taxon>
        <taxon>Gottfriedia</taxon>
    </lineage>
</organism>
<name>A0A8J3F081_9BACI</name>
<evidence type="ECO:0000313" key="2">
    <source>
        <dbReference type="EMBL" id="GGI11629.1"/>
    </source>
</evidence>
<dbReference type="Proteomes" id="UP000626244">
    <property type="component" value="Unassembled WGS sequence"/>
</dbReference>
<dbReference type="OrthoDB" id="9950729at2"/>
<proteinExistence type="predicted"/>
<sequence length="90" mass="10376">MRKASEFEIFYSITLLLLGFFLMFTEYKEWSSPMVFSVLAIQQSKNYVHFRGSNVEELKKKAKTSLYSSIIVSCSTALMIVGNLYSLTIR</sequence>